<dbReference type="AlphaFoldDB" id="A0A848KSS0"/>
<dbReference type="Gene3D" id="3.40.50.1000">
    <property type="entry name" value="HAD superfamily/HAD-like"/>
    <property type="match status" value="1"/>
</dbReference>
<evidence type="ECO:0000313" key="3">
    <source>
        <dbReference type="Proteomes" id="UP000550729"/>
    </source>
</evidence>
<reference evidence="2 3" key="1">
    <citation type="submission" date="2020-04" db="EMBL/GenBank/DDBJ databases">
        <title>Gordonia sp. nov. TBRC 11910.</title>
        <authorList>
            <person name="Suriyachadkun C."/>
        </authorList>
    </citation>
    <scope>NUCLEOTIDE SEQUENCE [LARGE SCALE GENOMIC DNA]</scope>
    <source>
        <strain evidence="2 3">TBRC 11910</strain>
    </source>
</reference>
<dbReference type="PANTHER" id="PTHR43434">
    <property type="entry name" value="PHOSPHOGLYCOLATE PHOSPHATASE"/>
    <property type="match status" value="1"/>
</dbReference>
<dbReference type="Gene3D" id="1.10.150.240">
    <property type="entry name" value="Putative phosphatase, domain 2"/>
    <property type="match status" value="1"/>
</dbReference>
<organism evidence="2 3">
    <name type="scientific">Gordonia asplenii</name>
    <dbReference type="NCBI Taxonomy" id="2725283"/>
    <lineage>
        <taxon>Bacteria</taxon>
        <taxon>Bacillati</taxon>
        <taxon>Actinomycetota</taxon>
        <taxon>Actinomycetes</taxon>
        <taxon>Mycobacteriales</taxon>
        <taxon>Gordoniaceae</taxon>
        <taxon>Gordonia</taxon>
    </lineage>
</organism>
<keyword evidence="2" id="KW-0378">Hydrolase</keyword>
<accession>A0A848KSS0</accession>
<dbReference type="InterPro" id="IPR023198">
    <property type="entry name" value="PGP-like_dom2"/>
</dbReference>
<dbReference type="Proteomes" id="UP000550729">
    <property type="component" value="Unassembled WGS sequence"/>
</dbReference>
<name>A0A848KSS0_9ACTN</name>
<sequence length="361" mass="37097">MRTPAAASTRAGSVNDGTTSAACRGSSRANSSNPSAAPARSSTSSAGRPCASPTIERTSCSRACDGYDASESTAVSNAARTNGGGPPRTLTAKSTRPGSASASPWRCGAYRSAVEAAADFIVTNPTGHHGLVTAAAIDTLPDPHATLLFDLDGTVTDSVEGIVASFHHALAAVDVEPPSGDLVTAIVGPPLVDTFASLGLDDDTTARALDAYKDRYGRIGWQENVVFEGMAQLLADLSSNGRTLAIATSKNETMARRILEHFGLAHNFAVIAGASDDGTRRAKADVVAHALHGLGVEPVEHADGGTPNIVMIGDRIHDIEGAAKYGIPAVAVGWGYATESEVHDAAWTVESVDTLREVLGV</sequence>
<evidence type="ECO:0000313" key="2">
    <source>
        <dbReference type="EMBL" id="NMO01199.1"/>
    </source>
</evidence>
<dbReference type="SFLD" id="SFLDS00003">
    <property type="entry name" value="Haloacid_Dehalogenase"/>
    <property type="match status" value="1"/>
</dbReference>
<dbReference type="InterPro" id="IPR023214">
    <property type="entry name" value="HAD_sf"/>
</dbReference>
<dbReference type="PANTHER" id="PTHR43434:SF20">
    <property type="entry name" value="5'-NUCLEOTIDASE"/>
    <property type="match status" value="1"/>
</dbReference>
<dbReference type="InterPro" id="IPR050155">
    <property type="entry name" value="HAD-like_hydrolase_sf"/>
</dbReference>
<feature type="compositionally biased region" description="Polar residues" evidence="1">
    <location>
        <begin position="91"/>
        <end position="102"/>
    </location>
</feature>
<dbReference type="Pfam" id="PF13419">
    <property type="entry name" value="HAD_2"/>
    <property type="match status" value="1"/>
</dbReference>
<dbReference type="InterPro" id="IPR036412">
    <property type="entry name" value="HAD-like_sf"/>
</dbReference>
<feature type="compositionally biased region" description="Low complexity" evidence="1">
    <location>
        <begin position="26"/>
        <end position="46"/>
    </location>
</feature>
<dbReference type="InterPro" id="IPR041492">
    <property type="entry name" value="HAD_2"/>
</dbReference>
<comment type="caution">
    <text evidence="2">The sequence shown here is derived from an EMBL/GenBank/DDBJ whole genome shotgun (WGS) entry which is preliminary data.</text>
</comment>
<dbReference type="SUPFAM" id="SSF56784">
    <property type="entry name" value="HAD-like"/>
    <property type="match status" value="1"/>
</dbReference>
<dbReference type="GO" id="GO:0004713">
    <property type="term" value="F:protein tyrosine kinase activity"/>
    <property type="evidence" value="ECO:0007669"/>
    <property type="project" value="TreeGrafter"/>
</dbReference>
<dbReference type="GO" id="GO:0005829">
    <property type="term" value="C:cytosol"/>
    <property type="evidence" value="ECO:0007669"/>
    <property type="project" value="TreeGrafter"/>
</dbReference>
<feature type="compositionally biased region" description="Polar residues" evidence="1">
    <location>
        <begin position="10"/>
        <end position="21"/>
    </location>
</feature>
<proteinExistence type="predicted"/>
<feature type="region of interest" description="Disordered" evidence="1">
    <location>
        <begin position="72"/>
        <end position="104"/>
    </location>
</feature>
<feature type="region of interest" description="Disordered" evidence="1">
    <location>
        <begin position="1"/>
        <end position="56"/>
    </location>
</feature>
<keyword evidence="3" id="KW-1185">Reference proteome</keyword>
<dbReference type="SFLD" id="SFLDG01129">
    <property type="entry name" value="C1.5:_HAD__Beta-PGM__Phosphata"/>
    <property type="match status" value="1"/>
</dbReference>
<gene>
    <name evidence="2" type="ORF">HH308_08210</name>
</gene>
<protein>
    <submittedName>
        <fullName evidence="2">HAD hydrolase-like protein</fullName>
    </submittedName>
</protein>
<evidence type="ECO:0000256" key="1">
    <source>
        <dbReference type="SAM" id="MobiDB-lite"/>
    </source>
</evidence>
<dbReference type="EMBL" id="JABBNB010000007">
    <property type="protein sequence ID" value="NMO01199.1"/>
    <property type="molecule type" value="Genomic_DNA"/>
</dbReference>
<dbReference type="GO" id="GO:0016787">
    <property type="term" value="F:hydrolase activity"/>
    <property type="evidence" value="ECO:0007669"/>
    <property type="project" value="UniProtKB-KW"/>
</dbReference>